<accession>A0A3E0W5E8</accession>
<comment type="caution">
    <text evidence="9">The sequence shown here is derived from an EMBL/GenBank/DDBJ whole genome shotgun (WGS) entry which is preliminary data.</text>
</comment>
<dbReference type="PANTHER" id="PTHR47019">
    <property type="entry name" value="LIPID II FLIPPASE MURJ"/>
    <property type="match status" value="1"/>
</dbReference>
<feature type="transmembrane region" description="Helical" evidence="8">
    <location>
        <begin position="158"/>
        <end position="179"/>
    </location>
</feature>
<feature type="transmembrane region" description="Helical" evidence="8">
    <location>
        <begin position="242"/>
        <end position="262"/>
    </location>
</feature>
<keyword evidence="5" id="KW-0573">Peptidoglycan synthesis</keyword>
<evidence type="ECO:0000256" key="7">
    <source>
        <dbReference type="ARBA" id="ARBA00023136"/>
    </source>
</evidence>
<feature type="transmembrane region" description="Helical" evidence="8">
    <location>
        <begin position="199"/>
        <end position="221"/>
    </location>
</feature>
<feature type="transmembrane region" description="Helical" evidence="8">
    <location>
        <begin position="464"/>
        <end position="483"/>
    </location>
</feature>
<evidence type="ECO:0000256" key="6">
    <source>
        <dbReference type="ARBA" id="ARBA00022989"/>
    </source>
</evidence>
<keyword evidence="4" id="KW-0133">Cell shape</keyword>
<name>A0A3E0W5E8_9MICO</name>
<dbReference type="InterPro" id="IPR051050">
    <property type="entry name" value="Lipid_II_flippase_MurJ/MviN"/>
</dbReference>
<keyword evidence="3 8" id="KW-0812">Transmembrane</keyword>
<feature type="transmembrane region" description="Helical" evidence="8">
    <location>
        <begin position="125"/>
        <end position="146"/>
    </location>
</feature>
<gene>
    <name evidence="9" type="ORF">B7R21_00295</name>
</gene>
<keyword evidence="2" id="KW-1003">Cell membrane</keyword>
<evidence type="ECO:0000313" key="9">
    <source>
        <dbReference type="EMBL" id="RFA17221.1"/>
    </source>
</evidence>
<feature type="transmembrane region" description="Helical" evidence="8">
    <location>
        <begin position="12"/>
        <end position="39"/>
    </location>
</feature>
<evidence type="ECO:0000256" key="1">
    <source>
        <dbReference type="ARBA" id="ARBA00004651"/>
    </source>
</evidence>
<protein>
    <submittedName>
        <fullName evidence="9">MOP family protein</fullName>
    </submittedName>
</protein>
<dbReference type="RefSeq" id="WP_116281259.1">
    <property type="nucleotide sequence ID" value="NZ_NBXA01000001.1"/>
</dbReference>
<feature type="transmembrane region" description="Helical" evidence="8">
    <location>
        <begin position="88"/>
        <end position="113"/>
    </location>
</feature>
<dbReference type="PANTHER" id="PTHR47019:SF1">
    <property type="entry name" value="LIPID II FLIPPASE MURJ"/>
    <property type="match status" value="1"/>
</dbReference>
<evidence type="ECO:0000256" key="4">
    <source>
        <dbReference type="ARBA" id="ARBA00022960"/>
    </source>
</evidence>
<dbReference type="GO" id="GO:0005886">
    <property type="term" value="C:plasma membrane"/>
    <property type="evidence" value="ECO:0007669"/>
    <property type="project" value="UniProtKB-SubCell"/>
</dbReference>
<feature type="transmembrane region" description="Helical" evidence="8">
    <location>
        <begin position="330"/>
        <end position="349"/>
    </location>
</feature>
<evidence type="ECO:0000256" key="5">
    <source>
        <dbReference type="ARBA" id="ARBA00022984"/>
    </source>
</evidence>
<feature type="transmembrane region" description="Helical" evidence="8">
    <location>
        <begin position="282"/>
        <end position="304"/>
    </location>
</feature>
<dbReference type="GO" id="GO:0009252">
    <property type="term" value="P:peptidoglycan biosynthetic process"/>
    <property type="evidence" value="ECO:0007669"/>
    <property type="project" value="UniProtKB-KW"/>
</dbReference>
<dbReference type="InterPro" id="IPR004268">
    <property type="entry name" value="MurJ"/>
</dbReference>
<reference evidence="9 10" key="1">
    <citation type="submission" date="2017-04" db="EMBL/GenBank/DDBJ databases">
        <title>Comparative genome analysis of Subtercola boreus.</title>
        <authorList>
            <person name="Cho Y.-J."/>
            <person name="Cho A."/>
            <person name="Kim O.-S."/>
            <person name="Lee J.-I."/>
        </authorList>
    </citation>
    <scope>NUCLEOTIDE SEQUENCE [LARGE SCALE GENOMIC DNA]</scope>
    <source>
        <strain evidence="9 10">P27444</strain>
    </source>
</reference>
<feature type="transmembrane region" description="Helical" evidence="8">
    <location>
        <begin position="54"/>
        <end position="76"/>
    </location>
</feature>
<dbReference type="GO" id="GO:0008360">
    <property type="term" value="P:regulation of cell shape"/>
    <property type="evidence" value="ECO:0007669"/>
    <property type="project" value="UniProtKB-KW"/>
</dbReference>
<organism evidence="9 10">
    <name type="scientific">Subtercola boreus</name>
    <dbReference type="NCBI Taxonomy" id="120213"/>
    <lineage>
        <taxon>Bacteria</taxon>
        <taxon>Bacillati</taxon>
        <taxon>Actinomycetota</taxon>
        <taxon>Actinomycetes</taxon>
        <taxon>Micrococcales</taxon>
        <taxon>Microbacteriaceae</taxon>
        <taxon>Subtercola</taxon>
    </lineage>
</organism>
<feature type="transmembrane region" description="Helical" evidence="8">
    <location>
        <begin position="394"/>
        <end position="415"/>
    </location>
</feature>
<keyword evidence="6 8" id="KW-1133">Transmembrane helix</keyword>
<dbReference type="Proteomes" id="UP000256709">
    <property type="component" value="Unassembled WGS sequence"/>
</dbReference>
<feature type="transmembrane region" description="Helical" evidence="8">
    <location>
        <begin position="361"/>
        <end position="382"/>
    </location>
</feature>
<feature type="transmembrane region" description="Helical" evidence="8">
    <location>
        <begin position="495"/>
        <end position="513"/>
    </location>
</feature>
<evidence type="ECO:0000256" key="2">
    <source>
        <dbReference type="ARBA" id="ARBA00022475"/>
    </source>
</evidence>
<dbReference type="GO" id="GO:0015648">
    <property type="term" value="F:lipid-linked peptidoglycan transporter activity"/>
    <property type="evidence" value="ECO:0007669"/>
    <property type="project" value="TreeGrafter"/>
</dbReference>
<dbReference type="Pfam" id="PF03023">
    <property type="entry name" value="MurJ"/>
    <property type="match status" value="1"/>
</dbReference>
<proteinExistence type="predicted"/>
<feature type="transmembrane region" description="Helical" evidence="8">
    <location>
        <begin position="421"/>
        <end position="444"/>
    </location>
</feature>
<dbReference type="PRINTS" id="PR01806">
    <property type="entry name" value="VIRFACTRMVIN"/>
</dbReference>
<dbReference type="AlphaFoldDB" id="A0A3E0W5E8"/>
<dbReference type="OrthoDB" id="9786339at2"/>
<dbReference type="EMBL" id="NBXA01000001">
    <property type="protein sequence ID" value="RFA17221.1"/>
    <property type="molecule type" value="Genomic_DNA"/>
</dbReference>
<evidence type="ECO:0000256" key="8">
    <source>
        <dbReference type="SAM" id="Phobius"/>
    </source>
</evidence>
<dbReference type="GO" id="GO:0034204">
    <property type="term" value="P:lipid translocation"/>
    <property type="evidence" value="ECO:0007669"/>
    <property type="project" value="TreeGrafter"/>
</dbReference>
<comment type="subcellular location">
    <subcellularLocation>
        <location evidence="1">Cell membrane</location>
        <topology evidence="1">Multi-pass membrane protein</topology>
    </subcellularLocation>
</comment>
<evidence type="ECO:0000313" key="10">
    <source>
        <dbReference type="Proteomes" id="UP000256709"/>
    </source>
</evidence>
<sequence length="539" mass="56071">MAERSIVRSSTLLAGGTIISRILGFIKAIVLAGAIGLAASGDAFAAGNQLPNTIYVIVAGGALSAVLVPQIVRSALHSDGGVAYINKLVTIALLVLAAAALVATLLAPLLVRLTVSGLTPEQTDLAIAFAYWCLPQIFFYGVYTILGEVLNARNSFGPFTLAPILNNIVALAGLVVFIAVFGSDPNGYLPLSWWTPSSIALLAGSATLGIAVQGLVLFFFWRRVGLRYRPDFRWRGVGLKETGRIASWSFGMILVTTAAGLVETNVVSTASGDGKASLAVLANAWLIFMLPHSVVAVSIATAYFTRMSENASIGSTEGVRADLSASIRQITVIMVLAGTVLVVVAFPFGRVMIDSFSGATGIGSVLIAFLLGLPAFSVLFVLQRAFFALGDTRTPFFTNLFQAIVFSIGSLLVLVLVPKEFVGVGVALCLSGAGTLQTLLAAFIMRRKLGGGGRRVVSSFGKDAVAAVPAAATGVVVLLLFGGASADGFALSGRFQAIVVMVIVGAAMALVYLGGLRALRSSELTDALRPILGRLRRSA</sequence>
<keyword evidence="7 8" id="KW-0472">Membrane</keyword>
<evidence type="ECO:0000256" key="3">
    <source>
        <dbReference type="ARBA" id="ARBA00022692"/>
    </source>
</evidence>